<accession>A0A8R1ETB3</accession>
<evidence type="ECO:0000256" key="1">
    <source>
        <dbReference type="ARBA" id="ARBA00004141"/>
    </source>
</evidence>
<keyword evidence="7" id="KW-1185">Reference proteome</keyword>
<dbReference type="EnsemblMetazoa" id="CJA42397.2">
    <property type="protein sequence ID" value="CJA42397.2"/>
    <property type="gene ID" value="WBGene00218245"/>
</dbReference>
<dbReference type="Proteomes" id="UP000005237">
    <property type="component" value="Unassembled WGS sequence"/>
</dbReference>
<feature type="transmembrane region" description="Helical" evidence="5">
    <location>
        <begin position="142"/>
        <end position="161"/>
    </location>
</feature>
<dbReference type="PANTHER" id="PTHR11040:SF208">
    <property type="entry name" value="ZINC_IRON PERMEASE"/>
    <property type="match status" value="1"/>
</dbReference>
<dbReference type="GO" id="GO:0005385">
    <property type="term" value="F:zinc ion transmembrane transporter activity"/>
    <property type="evidence" value="ECO:0007669"/>
    <property type="project" value="TreeGrafter"/>
</dbReference>
<dbReference type="GO" id="GO:0005886">
    <property type="term" value="C:plasma membrane"/>
    <property type="evidence" value="ECO:0007669"/>
    <property type="project" value="TreeGrafter"/>
</dbReference>
<proteinExistence type="predicted"/>
<dbReference type="EnsemblMetazoa" id="CJA42397.1">
    <property type="protein sequence ID" value="CJA42397.1"/>
    <property type="gene ID" value="WBGene00218245"/>
</dbReference>
<evidence type="ECO:0000256" key="5">
    <source>
        <dbReference type="SAM" id="Phobius"/>
    </source>
</evidence>
<feature type="transmembrane region" description="Helical" evidence="5">
    <location>
        <begin position="53"/>
        <end position="74"/>
    </location>
</feature>
<sequence>MSVHSFFEGVALGVQNDAHAFWQILIAVLFHEILCCVSYGVQLAKHNASRKYAWTSSVFLSATIPAGMVLATTIDGIESEMWQQMGRYWLEGLAAGTFVHVALVELLPMELHSDEEGGGHGHSHNVIADTTSPHPKFANSHWVSLVKSIFVAFGIAIFVFIKSLIGEHH</sequence>
<name>A0A8R1ETB3_CAEJA</name>
<dbReference type="Pfam" id="PF02535">
    <property type="entry name" value="Zip"/>
    <property type="match status" value="1"/>
</dbReference>
<organism evidence="6 7">
    <name type="scientific">Caenorhabditis japonica</name>
    <dbReference type="NCBI Taxonomy" id="281687"/>
    <lineage>
        <taxon>Eukaryota</taxon>
        <taxon>Metazoa</taxon>
        <taxon>Ecdysozoa</taxon>
        <taxon>Nematoda</taxon>
        <taxon>Chromadorea</taxon>
        <taxon>Rhabditida</taxon>
        <taxon>Rhabditina</taxon>
        <taxon>Rhabditomorpha</taxon>
        <taxon>Rhabditoidea</taxon>
        <taxon>Rhabditidae</taxon>
        <taxon>Peloderinae</taxon>
        <taxon>Caenorhabditis</taxon>
    </lineage>
</organism>
<reference evidence="7" key="1">
    <citation type="submission" date="2010-08" db="EMBL/GenBank/DDBJ databases">
        <authorList>
            <consortium name="Caenorhabditis japonica Sequencing Consortium"/>
            <person name="Wilson R.K."/>
        </authorList>
    </citation>
    <scope>NUCLEOTIDE SEQUENCE [LARGE SCALE GENOMIC DNA]</scope>
    <source>
        <strain evidence="7">DF5081</strain>
    </source>
</reference>
<feature type="transmembrane region" description="Helical" evidence="5">
    <location>
        <begin position="20"/>
        <end position="41"/>
    </location>
</feature>
<evidence type="ECO:0000256" key="2">
    <source>
        <dbReference type="ARBA" id="ARBA00022692"/>
    </source>
</evidence>
<dbReference type="PANTHER" id="PTHR11040">
    <property type="entry name" value="ZINC/IRON TRANSPORTER"/>
    <property type="match status" value="1"/>
</dbReference>
<reference evidence="6" key="2">
    <citation type="submission" date="2022-06" db="UniProtKB">
        <authorList>
            <consortium name="EnsemblMetazoa"/>
        </authorList>
    </citation>
    <scope>IDENTIFICATION</scope>
    <source>
        <strain evidence="6">DF5081</strain>
    </source>
</reference>
<evidence type="ECO:0000256" key="4">
    <source>
        <dbReference type="ARBA" id="ARBA00023136"/>
    </source>
</evidence>
<evidence type="ECO:0000256" key="3">
    <source>
        <dbReference type="ARBA" id="ARBA00022989"/>
    </source>
</evidence>
<evidence type="ECO:0000313" key="7">
    <source>
        <dbReference type="Proteomes" id="UP000005237"/>
    </source>
</evidence>
<dbReference type="AlphaFoldDB" id="A0A8R1ETB3"/>
<keyword evidence="4 5" id="KW-0472">Membrane</keyword>
<comment type="subcellular location">
    <subcellularLocation>
        <location evidence="1">Membrane</location>
        <topology evidence="1">Multi-pass membrane protein</topology>
    </subcellularLocation>
</comment>
<evidence type="ECO:0000313" key="6">
    <source>
        <dbReference type="EnsemblMetazoa" id="CJA42397.2"/>
    </source>
</evidence>
<keyword evidence="3 5" id="KW-1133">Transmembrane helix</keyword>
<dbReference type="InterPro" id="IPR003689">
    <property type="entry name" value="ZIP"/>
</dbReference>
<keyword evidence="2 5" id="KW-0812">Transmembrane</keyword>
<protein>
    <submittedName>
        <fullName evidence="6">Uncharacterized protein</fullName>
    </submittedName>
</protein>